<evidence type="ECO:0000256" key="5">
    <source>
        <dbReference type="ARBA" id="ARBA00022989"/>
    </source>
</evidence>
<dbReference type="InterPro" id="IPR015919">
    <property type="entry name" value="Cadherin-like_sf"/>
</dbReference>
<evidence type="ECO:0000313" key="9">
    <source>
        <dbReference type="EMBL" id="JAS19331.1"/>
    </source>
</evidence>
<dbReference type="GO" id="GO:0045296">
    <property type="term" value="F:cadherin binding"/>
    <property type="evidence" value="ECO:0007669"/>
    <property type="project" value="TreeGrafter"/>
</dbReference>
<evidence type="ECO:0000256" key="2">
    <source>
        <dbReference type="ARBA" id="ARBA00022692"/>
    </source>
</evidence>
<evidence type="ECO:0000256" key="1">
    <source>
        <dbReference type="ARBA" id="ARBA00004370"/>
    </source>
</evidence>
<name>A0A1B6D0X0_9HEMI</name>
<dbReference type="InterPro" id="IPR039808">
    <property type="entry name" value="Cadherin"/>
</dbReference>
<dbReference type="PANTHER" id="PTHR24027:SF438">
    <property type="entry name" value="CADHERIN 23"/>
    <property type="match status" value="1"/>
</dbReference>
<keyword evidence="3" id="KW-0677">Repeat</keyword>
<protein>
    <recommendedName>
        <fullName evidence="8">Cadherin domain-containing protein</fullName>
    </recommendedName>
</protein>
<dbReference type="GO" id="GO:0007156">
    <property type="term" value="P:homophilic cell adhesion via plasma membrane adhesion molecules"/>
    <property type="evidence" value="ECO:0007669"/>
    <property type="project" value="InterPro"/>
</dbReference>
<dbReference type="FunFam" id="2.60.40.60:FF:000020">
    <property type="entry name" value="Dachsous cadherin-related 1b"/>
    <property type="match status" value="1"/>
</dbReference>
<proteinExistence type="predicted"/>
<feature type="non-terminal residue" evidence="9">
    <location>
        <position position="1"/>
    </location>
</feature>
<dbReference type="GO" id="GO:0009653">
    <property type="term" value="P:anatomical structure morphogenesis"/>
    <property type="evidence" value="ECO:0007669"/>
    <property type="project" value="UniProtKB-ARBA"/>
</dbReference>
<evidence type="ECO:0000256" key="4">
    <source>
        <dbReference type="ARBA" id="ARBA00022837"/>
    </source>
</evidence>
<dbReference type="GO" id="GO:0060429">
    <property type="term" value="P:epithelium development"/>
    <property type="evidence" value="ECO:0007669"/>
    <property type="project" value="UniProtKB-ARBA"/>
</dbReference>
<sequence length="219" mass="25081">TFSNVWITVSNVNDNVPKFEKSMYTTQLWTHSNRNQLVTHIRAADADHDPLKYRLVGNNEDIISIFWINPKTGDIILTNPTKLFKYQLIILNASVNDGIHTDYCRIRIEIITRTNKRPMFTMRQYDAHVSENLPPGVIVTKVIAVTSSNMPGHLEYALVTKTFDFKINSVTGEIITLRTLDRENQAEHWLTVVALSEDKQSDWATVKIIIDDSNDNPPK</sequence>
<dbReference type="GO" id="GO:0005509">
    <property type="term" value="F:calcium ion binding"/>
    <property type="evidence" value="ECO:0007669"/>
    <property type="project" value="UniProtKB-UniRule"/>
</dbReference>
<keyword evidence="4 7" id="KW-0106">Calcium</keyword>
<dbReference type="InterPro" id="IPR020894">
    <property type="entry name" value="Cadherin_CS"/>
</dbReference>
<evidence type="ECO:0000259" key="8">
    <source>
        <dbReference type="PROSITE" id="PS50268"/>
    </source>
</evidence>
<dbReference type="SUPFAM" id="SSF49313">
    <property type="entry name" value="Cadherin-like"/>
    <property type="match status" value="2"/>
</dbReference>
<dbReference type="GO" id="GO:0008013">
    <property type="term" value="F:beta-catenin binding"/>
    <property type="evidence" value="ECO:0007669"/>
    <property type="project" value="TreeGrafter"/>
</dbReference>
<dbReference type="PROSITE" id="PS50268">
    <property type="entry name" value="CADHERIN_2"/>
    <property type="match status" value="2"/>
</dbReference>
<dbReference type="AlphaFoldDB" id="A0A1B6D0X0"/>
<feature type="non-terminal residue" evidence="9">
    <location>
        <position position="219"/>
    </location>
</feature>
<dbReference type="CDD" id="cd11304">
    <property type="entry name" value="Cadherin_repeat"/>
    <property type="match status" value="2"/>
</dbReference>
<keyword evidence="6" id="KW-0472">Membrane</keyword>
<dbReference type="Gene3D" id="2.60.40.60">
    <property type="entry name" value="Cadherins"/>
    <property type="match status" value="2"/>
</dbReference>
<dbReference type="GO" id="GO:0016342">
    <property type="term" value="C:catenin complex"/>
    <property type="evidence" value="ECO:0007669"/>
    <property type="project" value="TreeGrafter"/>
</dbReference>
<feature type="domain" description="Cadherin" evidence="8">
    <location>
        <begin position="20"/>
        <end position="120"/>
    </location>
</feature>
<comment type="subcellular location">
    <subcellularLocation>
        <location evidence="1">Membrane</location>
    </subcellularLocation>
</comment>
<dbReference type="SMART" id="SM00112">
    <property type="entry name" value="CA"/>
    <property type="match status" value="2"/>
</dbReference>
<keyword evidence="2" id="KW-0812">Transmembrane</keyword>
<gene>
    <name evidence="9" type="ORF">g.2699</name>
</gene>
<dbReference type="PROSITE" id="PS00232">
    <property type="entry name" value="CADHERIN_1"/>
    <property type="match status" value="1"/>
</dbReference>
<organism evidence="9">
    <name type="scientific">Clastoptera arizonana</name>
    <name type="common">Arizona spittle bug</name>
    <dbReference type="NCBI Taxonomy" id="38151"/>
    <lineage>
        <taxon>Eukaryota</taxon>
        <taxon>Metazoa</taxon>
        <taxon>Ecdysozoa</taxon>
        <taxon>Arthropoda</taxon>
        <taxon>Hexapoda</taxon>
        <taxon>Insecta</taxon>
        <taxon>Pterygota</taxon>
        <taxon>Neoptera</taxon>
        <taxon>Paraneoptera</taxon>
        <taxon>Hemiptera</taxon>
        <taxon>Auchenorrhyncha</taxon>
        <taxon>Cercopoidea</taxon>
        <taxon>Clastopteridae</taxon>
        <taxon>Clastoptera</taxon>
    </lineage>
</organism>
<keyword evidence="5" id="KW-1133">Transmembrane helix</keyword>
<dbReference type="InterPro" id="IPR002126">
    <property type="entry name" value="Cadherin-like_dom"/>
</dbReference>
<dbReference type="Pfam" id="PF00028">
    <property type="entry name" value="Cadherin"/>
    <property type="match status" value="1"/>
</dbReference>
<evidence type="ECO:0000256" key="7">
    <source>
        <dbReference type="PROSITE-ProRule" id="PRU00043"/>
    </source>
</evidence>
<dbReference type="EMBL" id="GEDC01017967">
    <property type="protein sequence ID" value="JAS19331.1"/>
    <property type="molecule type" value="Transcribed_RNA"/>
</dbReference>
<accession>A0A1B6D0X0</accession>
<dbReference type="PRINTS" id="PR00205">
    <property type="entry name" value="CADHERIN"/>
</dbReference>
<reference evidence="9" key="1">
    <citation type="submission" date="2015-12" db="EMBL/GenBank/DDBJ databases">
        <title>De novo transcriptome assembly of four potential Pierce s Disease insect vectors from Arizona vineyards.</title>
        <authorList>
            <person name="Tassone E.E."/>
        </authorList>
    </citation>
    <scope>NUCLEOTIDE SEQUENCE</scope>
</reference>
<evidence type="ECO:0000256" key="3">
    <source>
        <dbReference type="ARBA" id="ARBA00022737"/>
    </source>
</evidence>
<dbReference type="GO" id="GO:0016477">
    <property type="term" value="P:cell migration"/>
    <property type="evidence" value="ECO:0007669"/>
    <property type="project" value="TreeGrafter"/>
</dbReference>
<dbReference type="PANTHER" id="PTHR24027">
    <property type="entry name" value="CADHERIN-23"/>
    <property type="match status" value="1"/>
</dbReference>
<feature type="domain" description="Cadherin" evidence="8">
    <location>
        <begin position="121"/>
        <end position="218"/>
    </location>
</feature>
<evidence type="ECO:0000256" key="6">
    <source>
        <dbReference type="ARBA" id="ARBA00023136"/>
    </source>
</evidence>